<feature type="domain" description="NodB homology" evidence="3">
    <location>
        <begin position="74"/>
        <end position="315"/>
    </location>
</feature>
<organism evidence="4 5">
    <name type="scientific">Nitrogeniibacter mangrovi</name>
    <dbReference type="NCBI Taxonomy" id="2016596"/>
    <lineage>
        <taxon>Bacteria</taxon>
        <taxon>Pseudomonadati</taxon>
        <taxon>Pseudomonadota</taxon>
        <taxon>Betaproteobacteria</taxon>
        <taxon>Rhodocyclales</taxon>
        <taxon>Zoogloeaceae</taxon>
        <taxon>Nitrogeniibacter</taxon>
    </lineage>
</organism>
<sequence>MFKHLFSRLSPNGPNGRVSIFIFHRVLGQKDLNRYLVPSVDEFDRMLGWIGAWFDVIPLSSAMRMLGEGRLPRRAACITFDDGYADNYLNALPVLEKHGMHATFFVTSGYLDGGIMWNDVVSHSIFDTALESIDLSDVGLGSCALATRADRIGVVGKINKAAKYMAYDARAEYVSNLATRCGVSLPSSLMMSSDQLRKLAEVMEIGAHTVTHPILAKLSSEQALSEIRDGKVALERVLGKPVDLFAYPNGRPGKDYLDEHVQMAREIGFFGAVSTTPGVASIESDLFQLPRFTPWATGKLKFGAQLAQNMLRSSE</sequence>
<dbReference type="PANTHER" id="PTHR34216">
    <property type="match status" value="1"/>
</dbReference>
<dbReference type="Pfam" id="PF01522">
    <property type="entry name" value="Polysacc_deac_1"/>
    <property type="match status" value="2"/>
</dbReference>
<dbReference type="Gene3D" id="3.20.20.370">
    <property type="entry name" value="Glycoside hydrolase/deacetylase"/>
    <property type="match status" value="1"/>
</dbReference>
<name>A0A6C1B668_9RHOO</name>
<dbReference type="PROSITE" id="PS51677">
    <property type="entry name" value="NODB"/>
    <property type="match status" value="1"/>
</dbReference>
<dbReference type="Proteomes" id="UP000501991">
    <property type="component" value="Chromosome"/>
</dbReference>
<dbReference type="CDD" id="cd10918">
    <property type="entry name" value="CE4_NodB_like_5s_6s"/>
    <property type="match status" value="1"/>
</dbReference>
<dbReference type="SUPFAM" id="SSF88713">
    <property type="entry name" value="Glycoside hydrolase/deacetylase"/>
    <property type="match status" value="1"/>
</dbReference>
<proteinExistence type="predicted"/>
<dbReference type="InterPro" id="IPR011330">
    <property type="entry name" value="Glyco_hydro/deAcase_b/a-brl"/>
</dbReference>
<dbReference type="RefSeq" id="WP_173766284.1">
    <property type="nucleotide sequence ID" value="NZ_CP048836.1"/>
</dbReference>
<evidence type="ECO:0000313" key="5">
    <source>
        <dbReference type="Proteomes" id="UP000501991"/>
    </source>
</evidence>
<keyword evidence="5" id="KW-1185">Reference proteome</keyword>
<dbReference type="PANTHER" id="PTHR34216:SF3">
    <property type="entry name" value="POLY-BETA-1,6-N-ACETYL-D-GLUCOSAMINE N-DEACETYLASE"/>
    <property type="match status" value="1"/>
</dbReference>
<dbReference type="EMBL" id="CP048836">
    <property type="protein sequence ID" value="QID18539.1"/>
    <property type="molecule type" value="Genomic_DNA"/>
</dbReference>
<dbReference type="GO" id="GO:0016810">
    <property type="term" value="F:hydrolase activity, acting on carbon-nitrogen (but not peptide) bonds"/>
    <property type="evidence" value="ECO:0007669"/>
    <property type="project" value="InterPro"/>
</dbReference>
<comment type="subcellular location">
    <subcellularLocation>
        <location evidence="1">Secreted</location>
    </subcellularLocation>
</comment>
<evidence type="ECO:0000259" key="3">
    <source>
        <dbReference type="PROSITE" id="PS51677"/>
    </source>
</evidence>
<dbReference type="InterPro" id="IPR051398">
    <property type="entry name" value="Polysacch_Deacetylase"/>
</dbReference>
<keyword evidence="2" id="KW-0732">Signal</keyword>
<dbReference type="GO" id="GO:0005975">
    <property type="term" value="P:carbohydrate metabolic process"/>
    <property type="evidence" value="ECO:0007669"/>
    <property type="project" value="InterPro"/>
</dbReference>
<reference evidence="4 5" key="1">
    <citation type="submission" date="2020-02" db="EMBL/GenBank/DDBJ databases">
        <title>Nitrogenibacter mangrovi gen. nov., sp. nov. isolated from mangrove sediment, a denitrifying betaproteobacterium.</title>
        <authorList>
            <person name="Liao H."/>
            <person name="Tian Y."/>
        </authorList>
    </citation>
    <scope>NUCLEOTIDE SEQUENCE [LARGE SCALE GENOMIC DNA]</scope>
    <source>
        <strain evidence="4 5">M9-3-2</strain>
    </source>
</reference>
<evidence type="ECO:0000256" key="1">
    <source>
        <dbReference type="ARBA" id="ARBA00004613"/>
    </source>
</evidence>
<protein>
    <submittedName>
        <fullName evidence="4">Polysaccharide deacetylase family protein</fullName>
    </submittedName>
</protein>
<gene>
    <name evidence="4" type="ORF">G3580_13405</name>
</gene>
<dbReference type="AlphaFoldDB" id="A0A6C1B668"/>
<accession>A0A6C1B668</accession>
<dbReference type="InterPro" id="IPR002509">
    <property type="entry name" value="NODB_dom"/>
</dbReference>
<evidence type="ECO:0000313" key="4">
    <source>
        <dbReference type="EMBL" id="QID18539.1"/>
    </source>
</evidence>
<evidence type="ECO:0000256" key="2">
    <source>
        <dbReference type="ARBA" id="ARBA00022729"/>
    </source>
</evidence>
<dbReference type="KEGG" id="azq:G3580_13405"/>
<dbReference type="GO" id="GO:0005576">
    <property type="term" value="C:extracellular region"/>
    <property type="evidence" value="ECO:0007669"/>
    <property type="project" value="UniProtKB-SubCell"/>
</dbReference>